<feature type="transmembrane region" description="Helical" evidence="2">
    <location>
        <begin position="6"/>
        <end position="26"/>
    </location>
</feature>
<organism evidence="3">
    <name type="scientific">viral metagenome</name>
    <dbReference type="NCBI Taxonomy" id="1070528"/>
    <lineage>
        <taxon>unclassified sequences</taxon>
        <taxon>metagenomes</taxon>
        <taxon>organismal metagenomes</taxon>
    </lineage>
</organism>
<proteinExistence type="predicted"/>
<feature type="compositionally biased region" description="Polar residues" evidence="1">
    <location>
        <begin position="57"/>
        <end position="66"/>
    </location>
</feature>
<sequence length="107" mass="11828">MDSNTGGILGIFAVLTSAAGLFYTAINHKRIRCKCCGKNLDFSVDVDPTDKPKPKPSQTLPETASTIEILPRNVEKEDLPESDEEEEPPKVVLPPRRPNRLPKIAPY</sequence>
<protein>
    <submittedName>
        <fullName evidence="3">Uncharacterized protein</fullName>
    </submittedName>
</protein>
<reference evidence="3" key="1">
    <citation type="journal article" date="2020" name="Nature">
        <title>Giant virus diversity and host interactions through global metagenomics.</title>
        <authorList>
            <person name="Schulz F."/>
            <person name="Roux S."/>
            <person name="Paez-Espino D."/>
            <person name="Jungbluth S."/>
            <person name="Walsh D.A."/>
            <person name="Denef V.J."/>
            <person name="McMahon K.D."/>
            <person name="Konstantinidis K.T."/>
            <person name="Eloe-Fadrosh E.A."/>
            <person name="Kyrpides N.C."/>
            <person name="Woyke T."/>
        </authorList>
    </citation>
    <scope>NUCLEOTIDE SEQUENCE</scope>
    <source>
        <strain evidence="3">GVMAG-M-3300013006-15</strain>
    </source>
</reference>
<keyword evidence="2" id="KW-1133">Transmembrane helix</keyword>
<feature type="region of interest" description="Disordered" evidence="1">
    <location>
        <begin position="44"/>
        <end position="107"/>
    </location>
</feature>
<evidence type="ECO:0000313" key="3">
    <source>
        <dbReference type="EMBL" id="QHS91548.1"/>
    </source>
</evidence>
<name>A0A6C0BJG1_9ZZZZ</name>
<keyword evidence="2" id="KW-0812">Transmembrane</keyword>
<dbReference type="EMBL" id="MN739162">
    <property type="protein sequence ID" value="QHS91548.1"/>
    <property type="molecule type" value="Genomic_DNA"/>
</dbReference>
<keyword evidence="2" id="KW-0472">Membrane</keyword>
<accession>A0A6C0BJG1</accession>
<evidence type="ECO:0000256" key="2">
    <source>
        <dbReference type="SAM" id="Phobius"/>
    </source>
</evidence>
<evidence type="ECO:0000256" key="1">
    <source>
        <dbReference type="SAM" id="MobiDB-lite"/>
    </source>
</evidence>
<dbReference type="AlphaFoldDB" id="A0A6C0BJG1"/>